<reference evidence="1 2" key="1">
    <citation type="submission" date="2015-07" db="EMBL/GenBank/DDBJ databases">
        <title>The genome of Dufourea novaeangliae.</title>
        <authorList>
            <person name="Pan H."/>
            <person name="Kapheim K."/>
        </authorList>
    </citation>
    <scope>NUCLEOTIDE SEQUENCE [LARGE SCALE GENOMIC DNA]</scope>
    <source>
        <strain evidence="1">0120121106</strain>
        <tissue evidence="1">Whole body</tissue>
    </source>
</reference>
<evidence type="ECO:0000313" key="1">
    <source>
        <dbReference type="EMBL" id="KZC12573.1"/>
    </source>
</evidence>
<sequence>MESYDVESCTISRPLVCKSRVVCVRASLMAVEFEIVRISRDGGKKRAKIFDGPRDLHTSWTHLRVFVASRARGLQAVS</sequence>
<dbReference type="Proteomes" id="UP000076502">
    <property type="component" value="Unassembled WGS sequence"/>
</dbReference>
<keyword evidence="2" id="KW-1185">Reference proteome</keyword>
<organism evidence="1 2">
    <name type="scientific">Dufourea novaeangliae</name>
    <name type="common">Sweat bee</name>
    <dbReference type="NCBI Taxonomy" id="178035"/>
    <lineage>
        <taxon>Eukaryota</taxon>
        <taxon>Metazoa</taxon>
        <taxon>Ecdysozoa</taxon>
        <taxon>Arthropoda</taxon>
        <taxon>Hexapoda</taxon>
        <taxon>Insecta</taxon>
        <taxon>Pterygota</taxon>
        <taxon>Neoptera</taxon>
        <taxon>Endopterygota</taxon>
        <taxon>Hymenoptera</taxon>
        <taxon>Apocrita</taxon>
        <taxon>Aculeata</taxon>
        <taxon>Apoidea</taxon>
        <taxon>Anthophila</taxon>
        <taxon>Halictidae</taxon>
        <taxon>Rophitinae</taxon>
        <taxon>Dufourea</taxon>
    </lineage>
</organism>
<protein>
    <submittedName>
        <fullName evidence="1">Uncharacterized protein</fullName>
    </submittedName>
</protein>
<dbReference type="AlphaFoldDB" id="A0A154PL65"/>
<evidence type="ECO:0000313" key="2">
    <source>
        <dbReference type="Proteomes" id="UP000076502"/>
    </source>
</evidence>
<dbReference type="EMBL" id="KQ434954">
    <property type="protein sequence ID" value="KZC12573.1"/>
    <property type="molecule type" value="Genomic_DNA"/>
</dbReference>
<gene>
    <name evidence="1" type="ORF">WN55_03326</name>
</gene>
<accession>A0A154PL65</accession>
<proteinExistence type="predicted"/>
<name>A0A154PL65_DUFNO</name>